<proteinExistence type="predicted"/>
<gene>
    <name evidence="1" type="ORF">M514_16973</name>
</gene>
<name>A0A085NN05_9BILA</name>
<reference evidence="1" key="1">
    <citation type="journal article" date="2014" name="Nat. Genet.">
        <title>Genome and transcriptome of the porcine whipworm Trichuris suis.</title>
        <authorList>
            <person name="Jex A.R."/>
            <person name="Nejsum P."/>
            <person name="Schwarz E.M."/>
            <person name="Hu L."/>
            <person name="Young N.D."/>
            <person name="Hall R.S."/>
            <person name="Korhonen P.K."/>
            <person name="Liao S."/>
            <person name="Thamsborg S."/>
            <person name="Xia J."/>
            <person name="Xu P."/>
            <person name="Wang S."/>
            <person name="Scheerlinck J.P."/>
            <person name="Hofmann A."/>
            <person name="Sternberg P.W."/>
            <person name="Wang J."/>
            <person name="Gasser R.B."/>
        </authorList>
    </citation>
    <scope>NUCLEOTIDE SEQUENCE [LARGE SCALE GENOMIC DNA]</scope>
    <source>
        <strain evidence="1">DCEP-RM93F</strain>
    </source>
</reference>
<dbReference type="Proteomes" id="UP000030758">
    <property type="component" value="Unassembled WGS sequence"/>
</dbReference>
<accession>A0A085NN05</accession>
<dbReference type="EMBL" id="KL367485">
    <property type="protein sequence ID" value="KFD70851.1"/>
    <property type="molecule type" value="Genomic_DNA"/>
</dbReference>
<organism evidence="1">
    <name type="scientific">Trichuris suis</name>
    <name type="common">pig whipworm</name>
    <dbReference type="NCBI Taxonomy" id="68888"/>
    <lineage>
        <taxon>Eukaryota</taxon>
        <taxon>Metazoa</taxon>
        <taxon>Ecdysozoa</taxon>
        <taxon>Nematoda</taxon>
        <taxon>Enoplea</taxon>
        <taxon>Dorylaimia</taxon>
        <taxon>Trichinellida</taxon>
        <taxon>Trichuridae</taxon>
        <taxon>Trichuris</taxon>
    </lineage>
</organism>
<protein>
    <submittedName>
        <fullName evidence="1">Uncharacterized protein</fullName>
    </submittedName>
</protein>
<evidence type="ECO:0000313" key="1">
    <source>
        <dbReference type="EMBL" id="KFD70851.1"/>
    </source>
</evidence>
<sequence length="134" mass="15574">MVNLSNQLTHESDPFAVAVKQTHYDRFGANVPRPSDHAHRYLEHLIAIGTKTINLKASYIVCNVERPFDHLRKVDVGTPYSDKRIMPRQVAQSDRHHLRRRRLKRSEKYAFCEPIPYVSTVALLGHLARLKYTK</sequence>
<dbReference type="AlphaFoldDB" id="A0A085NN05"/>